<name>E6PZH1_9ZZZZ</name>
<evidence type="ECO:0000313" key="1">
    <source>
        <dbReference type="EMBL" id="CBI00330.1"/>
    </source>
</evidence>
<proteinExistence type="predicted"/>
<dbReference type="AlphaFoldDB" id="E6PZH1"/>
<accession>E6PZH1</accession>
<dbReference type="Pfam" id="PF08695">
    <property type="entry name" value="Coa1"/>
    <property type="match status" value="1"/>
</dbReference>
<comment type="caution">
    <text evidence="1">The sequence shown here is derived from an EMBL/GenBank/DDBJ whole genome shotgun (WGS) entry which is preliminary data.</text>
</comment>
<protein>
    <submittedName>
        <fullName evidence="1">Uncharacterized protein</fullName>
    </submittedName>
</protein>
<dbReference type="InterPro" id="IPR014807">
    <property type="entry name" value="Coa1"/>
</dbReference>
<gene>
    <name evidence="1" type="ORF">CARN3_1346</name>
</gene>
<sequence>MLRNGIVLAAVLLVFPALILSLLSGFMASGRKRAAADQAIYDAQSSPRMAAVLGLPMIPGWPIRGEAWSRHGKGAADLEIPLSGPLGKGVLFEHARQREKQWSVCSLEFHAAAGQVVTLVNASQTQCSAK</sequence>
<organism evidence="1">
    <name type="scientific">mine drainage metagenome</name>
    <dbReference type="NCBI Taxonomy" id="410659"/>
    <lineage>
        <taxon>unclassified sequences</taxon>
        <taxon>metagenomes</taxon>
        <taxon>ecological metagenomes</taxon>
    </lineage>
</organism>
<dbReference type="EMBL" id="CABN01000124">
    <property type="protein sequence ID" value="CBI00330.1"/>
    <property type="molecule type" value="Genomic_DNA"/>
</dbReference>
<reference evidence="1" key="1">
    <citation type="submission" date="2009-10" db="EMBL/GenBank/DDBJ databases">
        <title>Diversity of trophic interactions inside an arsenic-rich microbial ecosystem.</title>
        <authorList>
            <person name="Bertin P.N."/>
            <person name="Heinrich-Salmeron A."/>
            <person name="Pelletier E."/>
            <person name="Goulhen-Chollet F."/>
            <person name="Arsene-Ploetze F."/>
            <person name="Gallien S."/>
            <person name="Calteau A."/>
            <person name="Vallenet D."/>
            <person name="Casiot C."/>
            <person name="Chane-Woon-Ming B."/>
            <person name="Giloteaux L."/>
            <person name="Barakat M."/>
            <person name="Bonnefoy V."/>
            <person name="Bruneel O."/>
            <person name="Chandler M."/>
            <person name="Cleiss J."/>
            <person name="Duran R."/>
            <person name="Elbaz-Poulichet F."/>
            <person name="Fonknechten N."/>
            <person name="Lauga B."/>
            <person name="Mornico D."/>
            <person name="Ortet P."/>
            <person name="Schaeffer C."/>
            <person name="Siguier P."/>
            <person name="Alexander Thil Smith A."/>
            <person name="Van Dorsselaer A."/>
            <person name="Weissenbach J."/>
            <person name="Medigue C."/>
            <person name="Le Paslier D."/>
        </authorList>
    </citation>
    <scope>NUCLEOTIDE SEQUENCE</scope>
</reference>